<reference evidence="3 4" key="1">
    <citation type="journal article" date="2019" name="Microb. Cell Fact.">
        <title>Exploring novel herbicidin analogues by transcriptional regulator overexpression and MS/MS molecular networking.</title>
        <authorList>
            <person name="Shi Y."/>
            <person name="Gu R."/>
            <person name="Li Y."/>
            <person name="Wang X."/>
            <person name="Ren W."/>
            <person name="Li X."/>
            <person name="Wang L."/>
            <person name="Xie Y."/>
            <person name="Hong B."/>
        </authorList>
    </citation>
    <scope>NUCLEOTIDE SEQUENCE [LARGE SCALE GENOMIC DNA]</scope>
    <source>
        <strain evidence="3 4">US-43</strain>
    </source>
</reference>
<dbReference type="AlphaFoldDB" id="A0A5N5W1L7"/>
<evidence type="ECO:0000313" key="3">
    <source>
        <dbReference type="EMBL" id="KAB7835769.1"/>
    </source>
</evidence>
<keyword evidence="1" id="KW-0175">Coiled coil</keyword>
<comment type="caution">
    <text evidence="3">The sequence shown here is derived from an EMBL/GenBank/DDBJ whole genome shotgun (WGS) entry which is preliminary data.</text>
</comment>
<dbReference type="RefSeq" id="WP_152265226.1">
    <property type="nucleotide sequence ID" value="NZ_VOKX01000106.1"/>
</dbReference>
<evidence type="ECO:0000313" key="4">
    <source>
        <dbReference type="Proteomes" id="UP000327000"/>
    </source>
</evidence>
<feature type="region of interest" description="Disordered" evidence="2">
    <location>
        <begin position="372"/>
        <end position="408"/>
    </location>
</feature>
<name>A0A5N5W1L7_STRMB</name>
<sequence length="606" mass="67839">MGVDNRQIQTAVLADPESDEPVVCPTDADELDAFREEFAGTTFWCGILLGGCGGQLLTRRGNVRVSHFAHFPDPDGLLPACGRRSRGVASADHLYVRAATQTWLRRQGHTPRYRYIDRDDAPVGSLVEIELDGRTLLLHMDRTTPPDWESAQACDIILGPGVPIDHRTLLRRGYVNRVKFVSKGNQRVMMLGTELPMKGTDWDFQLADCTVDERGRLITPVVTRLEAARAAEERVPVLRPRSEDTEGPVQIGALTRLINKAVQKKEIAAVRGLRDTAQLQVPRCEGQALEHLQRAISQADDLIDEQDRVRRRLFAELDEAVRHGQVFRVSALVPQVRRFILRDSVTTSQEAGILQAVDTLLRETRQAAVRRQRAAAEDRKRRRETEIQERQTQPVTQAQERKARNRARGQVQHIIARLRREKLSIEQQKSLVEELVRAAEKAGDHLSETEQRKVDEWVEKIAAPAQEPAVEKIPPAAPPQPDTITEPTKLPAHLAPVAAAVRGALKKAARERTTTSWKRLEHQLGSALPSLSSNERVQLLVQVDRSTAGDEPLLSSLLAAGDSHFASQCYRHVLTALGLDAPDDDDDLRDVVEADAEQVFTDWRFR</sequence>
<gene>
    <name evidence="3" type="ORF">FRZ00_26495</name>
</gene>
<feature type="compositionally biased region" description="Basic and acidic residues" evidence="2">
    <location>
        <begin position="374"/>
        <end position="389"/>
    </location>
</feature>
<accession>A0A5N5W1L7</accession>
<organism evidence="3 4">
    <name type="scientific">Streptomyces mobaraensis</name>
    <name type="common">Streptoverticillium mobaraense</name>
    <dbReference type="NCBI Taxonomy" id="35621"/>
    <lineage>
        <taxon>Bacteria</taxon>
        <taxon>Bacillati</taxon>
        <taxon>Actinomycetota</taxon>
        <taxon>Actinomycetes</taxon>
        <taxon>Kitasatosporales</taxon>
        <taxon>Streptomycetaceae</taxon>
        <taxon>Streptomyces</taxon>
    </lineage>
</organism>
<feature type="coiled-coil region" evidence="1">
    <location>
        <begin position="415"/>
        <end position="452"/>
    </location>
</feature>
<keyword evidence="4" id="KW-1185">Reference proteome</keyword>
<dbReference type="OrthoDB" id="4965426at2"/>
<protein>
    <submittedName>
        <fullName evidence="3">Uncharacterized protein</fullName>
    </submittedName>
</protein>
<dbReference type="Proteomes" id="UP000327000">
    <property type="component" value="Unassembled WGS sequence"/>
</dbReference>
<evidence type="ECO:0000256" key="1">
    <source>
        <dbReference type="SAM" id="Coils"/>
    </source>
</evidence>
<evidence type="ECO:0000256" key="2">
    <source>
        <dbReference type="SAM" id="MobiDB-lite"/>
    </source>
</evidence>
<dbReference type="EMBL" id="VOKX01000106">
    <property type="protein sequence ID" value="KAB7835769.1"/>
    <property type="molecule type" value="Genomic_DNA"/>
</dbReference>
<proteinExistence type="predicted"/>